<protein>
    <submittedName>
        <fullName evidence="3">Peroxiredoxin-like family protein</fullName>
    </submittedName>
</protein>
<keyword evidence="1" id="KW-0472">Membrane</keyword>
<dbReference type="RefSeq" id="WP_311364026.1">
    <property type="nucleotide sequence ID" value="NZ_JAVRIC010000004.1"/>
</dbReference>
<proteinExistence type="predicted"/>
<evidence type="ECO:0000313" key="4">
    <source>
        <dbReference type="Proteomes" id="UP001254608"/>
    </source>
</evidence>
<evidence type="ECO:0000256" key="1">
    <source>
        <dbReference type="SAM" id="Phobius"/>
    </source>
</evidence>
<keyword evidence="4" id="KW-1185">Reference proteome</keyword>
<feature type="transmembrane region" description="Helical" evidence="1">
    <location>
        <begin position="50"/>
        <end position="68"/>
    </location>
</feature>
<dbReference type="SUPFAM" id="SSF52833">
    <property type="entry name" value="Thioredoxin-like"/>
    <property type="match status" value="1"/>
</dbReference>
<reference evidence="3 4" key="1">
    <citation type="submission" date="2023-09" db="EMBL/GenBank/DDBJ databases">
        <authorList>
            <person name="Rey-Velasco X."/>
        </authorList>
    </citation>
    <scope>NUCLEOTIDE SEQUENCE [LARGE SCALE GENOMIC DNA]</scope>
    <source>
        <strain evidence="3 4">W345</strain>
    </source>
</reference>
<comment type="caution">
    <text evidence="3">The sequence shown here is derived from an EMBL/GenBank/DDBJ whole genome shotgun (WGS) entry which is preliminary data.</text>
</comment>
<keyword evidence="1" id="KW-0812">Transmembrane</keyword>
<dbReference type="PROSITE" id="PS51352">
    <property type="entry name" value="THIOREDOXIN_2"/>
    <property type="match status" value="1"/>
</dbReference>
<keyword evidence="1" id="KW-1133">Transmembrane helix</keyword>
<feature type="transmembrane region" description="Helical" evidence="1">
    <location>
        <begin position="74"/>
        <end position="91"/>
    </location>
</feature>
<gene>
    <name evidence="3" type="ORF">RM530_04585</name>
</gene>
<feature type="transmembrane region" description="Helical" evidence="1">
    <location>
        <begin position="20"/>
        <end position="38"/>
    </location>
</feature>
<name>A0ABU2WFI6_9GAMM</name>
<evidence type="ECO:0000313" key="3">
    <source>
        <dbReference type="EMBL" id="MDT0496638.1"/>
    </source>
</evidence>
<feature type="domain" description="Thioredoxin" evidence="2">
    <location>
        <begin position="103"/>
        <end position="264"/>
    </location>
</feature>
<accession>A0ABU2WFI6</accession>
<dbReference type="InterPro" id="IPR013766">
    <property type="entry name" value="Thioredoxin_domain"/>
</dbReference>
<dbReference type="InterPro" id="IPR000866">
    <property type="entry name" value="AhpC/TSA"/>
</dbReference>
<dbReference type="CDD" id="cd02970">
    <property type="entry name" value="PRX_like2"/>
    <property type="match status" value="1"/>
</dbReference>
<dbReference type="EMBL" id="JAVRIC010000004">
    <property type="protein sequence ID" value="MDT0496638.1"/>
    <property type="molecule type" value="Genomic_DNA"/>
</dbReference>
<dbReference type="Pfam" id="PF00578">
    <property type="entry name" value="AhpC-TSA"/>
    <property type="match status" value="1"/>
</dbReference>
<organism evidence="3 4">
    <name type="scientific">Banduia mediterranea</name>
    <dbReference type="NCBI Taxonomy" id="3075609"/>
    <lineage>
        <taxon>Bacteria</taxon>
        <taxon>Pseudomonadati</taxon>
        <taxon>Pseudomonadota</taxon>
        <taxon>Gammaproteobacteria</taxon>
        <taxon>Nevskiales</taxon>
        <taxon>Algiphilaceae</taxon>
        <taxon>Banduia</taxon>
    </lineage>
</organism>
<dbReference type="Gene3D" id="3.40.30.10">
    <property type="entry name" value="Glutaredoxin"/>
    <property type="match status" value="1"/>
</dbReference>
<sequence length="264" mass="28660">MALMAGLVVAATRLWTAPQAWAWWGVVLASGVPMAFFMRLFMGSTARTSANLHGIPMAGGLGTVVALADAGPGLAAGIALFNGVLLSLLYIHSRFSARSGDLLGTGKRLPDLALIDIDGRELRTAELTRKPALWMFYRGNWCPLCMAQIKEVAAEYRRLADRGVEVFLISPQPQDHTRRLAQRFEAPMRFLSDRDNRVAAQLGILARGGLPMGMQALGYDSDVPMPTVFITAAGGRIVYSDLTDNYRLRPEPADFIAALDRAGL</sequence>
<evidence type="ECO:0000259" key="2">
    <source>
        <dbReference type="PROSITE" id="PS51352"/>
    </source>
</evidence>
<dbReference type="Proteomes" id="UP001254608">
    <property type="component" value="Unassembled WGS sequence"/>
</dbReference>
<dbReference type="InterPro" id="IPR036249">
    <property type="entry name" value="Thioredoxin-like_sf"/>
</dbReference>